<organism evidence="7">
    <name type="scientific">Aceria tosichella</name>
    <name type="common">wheat curl mite</name>
    <dbReference type="NCBI Taxonomy" id="561515"/>
    <lineage>
        <taxon>Eukaryota</taxon>
        <taxon>Metazoa</taxon>
        <taxon>Ecdysozoa</taxon>
        <taxon>Arthropoda</taxon>
        <taxon>Chelicerata</taxon>
        <taxon>Arachnida</taxon>
        <taxon>Acari</taxon>
        <taxon>Acariformes</taxon>
        <taxon>Trombidiformes</taxon>
        <taxon>Prostigmata</taxon>
        <taxon>Eupodina</taxon>
        <taxon>Eriophyoidea</taxon>
        <taxon>Eriophyidae</taxon>
        <taxon>Eriophyinae</taxon>
        <taxon>Aceriini</taxon>
        <taxon>Aceria</taxon>
    </lineage>
</organism>
<evidence type="ECO:0000256" key="4">
    <source>
        <dbReference type="PROSITE-ProRule" id="PRU00146"/>
    </source>
</evidence>
<dbReference type="InterPro" id="IPR013083">
    <property type="entry name" value="Znf_RING/FYVE/PHD"/>
</dbReference>
<dbReference type="GO" id="GO:0003714">
    <property type="term" value="F:transcription corepressor activity"/>
    <property type="evidence" value="ECO:0007669"/>
    <property type="project" value="InterPro"/>
</dbReference>
<dbReference type="InterPro" id="IPR031966">
    <property type="entry name" value="PHF12_MRG-bd"/>
</dbReference>
<evidence type="ECO:0000313" key="7">
    <source>
        <dbReference type="EMBL" id="MDE47624.1"/>
    </source>
</evidence>
<evidence type="ECO:0000256" key="5">
    <source>
        <dbReference type="SAM" id="MobiDB-lite"/>
    </source>
</evidence>
<feature type="region of interest" description="Disordered" evidence="5">
    <location>
        <begin position="122"/>
        <end position="175"/>
    </location>
</feature>
<dbReference type="EMBL" id="GGYP01002853">
    <property type="protein sequence ID" value="MDE47624.1"/>
    <property type="molecule type" value="Transcribed_RNA"/>
</dbReference>
<dbReference type="Gene3D" id="3.30.40.10">
    <property type="entry name" value="Zinc/RING finger domain, C3HC4 (zinc finger)"/>
    <property type="match status" value="1"/>
</dbReference>
<dbReference type="CDD" id="cd15533">
    <property type="entry name" value="PHD1_PHF12"/>
    <property type="match status" value="1"/>
</dbReference>
<dbReference type="CDD" id="cd15534">
    <property type="entry name" value="PHD2_PHF12_Rco1"/>
    <property type="match status" value="1"/>
</dbReference>
<evidence type="ECO:0000256" key="1">
    <source>
        <dbReference type="ARBA" id="ARBA00022723"/>
    </source>
</evidence>
<dbReference type="AlphaFoldDB" id="A0A6G1SAU6"/>
<reference evidence="7" key="1">
    <citation type="submission" date="2018-10" db="EMBL/GenBank/DDBJ databases">
        <title>Transcriptome assembly of Aceria tosichella (Wheat curl mite) Type 2.</title>
        <authorList>
            <person name="Scully E.D."/>
            <person name="Geib S.M."/>
            <person name="Palmer N.A."/>
            <person name="Gupta A.K."/>
            <person name="Sarath G."/>
            <person name="Tatineni S."/>
        </authorList>
    </citation>
    <scope>NUCLEOTIDE SEQUENCE</scope>
    <source>
        <strain evidence="7">LincolnNE</strain>
    </source>
</reference>
<evidence type="ECO:0000256" key="2">
    <source>
        <dbReference type="ARBA" id="ARBA00022771"/>
    </source>
</evidence>
<dbReference type="GO" id="GO:0008270">
    <property type="term" value="F:zinc ion binding"/>
    <property type="evidence" value="ECO:0007669"/>
    <property type="project" value="UniProtKB-KW"/>
</dbReference>
<dbReference type="SMART" id="SM00249">
    <property type="entry name" value="PHD"/>
    <property type="match status" value="2"/>
</dbReference>
<dbReference type="InterPro" id="IPR019786">
    <property type="entry name" value="Zinc_finger_PHD-type_CS"/>
</dbReference>
<dbReference type="Gene3D" id="2.30.30.1150">
    <property type="match status" value="1"/>
</dbReference>
<sequence length="407" mass="46435">MSKETNNDHGLMPKILALIAPPSNGETIKKRKLEAPTSLFGQPNKSKSNGGKLANNAYCDYCVEGGNLLCCDKCPVAFHLKCNEPPLNEEDVPPGEWLCPRCKALHDIKTKPIEQRTKLSYDKNSATRKGHITNSTDKNKNNVQRTIGANRQNRDTNDTSNTHTTNKNHHQDNITSEDSHKIKILIDLTARKNPFADLVRISLLLNPREFELPEDWLPNVHFPGSLKKPLINTSTREGRYTWFSVKRAQELDRNNLPLILRTCYVCRKGCRKAPLINCDYCPLVYHFDCVDPPLTILPNTRWMCPNHVEPIAEEKLLTSSSYCERVKLWNHFAKPIDHERIKISFLDRVHNSPKPGIEELGKIAKLGCRVPKVVKEEYDKFIRVTEKYHGEIDDEDLEEGSKLDANV</sequence>
<dbReference type="SUPFAM" id="SSF57903">
    <property type="entry name" value="FYVE/PHD zinc finger"/>
    <property type="match status" value="2"/>
</dbReference>
<dbReference type="PROSITE" id="PS50016">
    <property type="entry name" value="ZF_PHD_2"/>
    <property type="match status" value="1"/>
</dbReference>
<dbReference type="Pfam" id="PF00628">
    <property type="entry name" value="PHD"/>
    <property type="match status" value="2"/>
</dbReference>
<accession>A0A6G1SAU6</accession>
<protein>
    <submittedName>
        <fullName evidence="7">PHD finger protein 12</fullName>
    </submittedName>
</protein>
<dbReference type="PROSITE" id="PS01359">
    <property type="entry name" value="ZF_PHD_1"/>
    <property type="match status" value="1"/>
</dbReference>
<dbReference type="InterPro" id="IPR011011">
    <property type="entry name" value="Znf_FYVE_PHD"/>
</dbReference>
<keyword evidence="1" id="KW-0479">Metal-binding</keyword>
<evidence type="ECO:0000259" key="6">
    <source>
        <dbReference type="PROSITE" id="PS50016"/>
    </source>
</evidence>
<dbReference type="GO" id="GO:0000122">
    <property type="term" value="P:negative regulation of transcription by RNA polymerase II"/>
    <property type="evidence" value="ECO:0007669"/>
    <property type="project" value="TreeGrafter"/>
</dbReference>
<gene>
    <name evidence="7" type="primary">PHF12</name>
    <name evidence="7" type="ORF">g.18349</name>
</gene>
<feature type="compositionally biased region" description="Polar residues" evidence="5">
    <location>
        <begin position="132"/>
        <end position="151"/>
    </location>
</feature>
<proteinExistence type="predicted"/>
<feature type="domain" description="PHD-type" evidence="6">
    <location>
        <begin position="56"/>
        <end position="105"/>
    </location>
</feature>
<dbReference type="InterPro" id="IPR042163">
    <property type="entry name" value="PHF12"/>
</dbReference>
<dbReference type="InterPro" id="IPR019787">
    <property type="entry name" value="Znf_PHD-finger"/>
</dbReference>
<dbReference type="GO" id="GO:0070822">
    <property type="term" value="C:Sin3-type complex"/>
    <property type="evidence" value="ECO:0007669"/>
    <property type="project" value="TreeGrafter"/>
</dbReference>
<name>A0A6G1SAU6_9ACAR</name>
<dbReference type="PANTHER" id="PTHR46309">
    <property type="entry name" value="PHD FINGER PROTEIN 12"/>
    <property type="match status" value="1"/>
</dbReference>
<evidence type="ECO:0000256" key="3">
    <source>
        <dbReference type="ARBA" id="ARBA00022833"/>
    </source>
</evidence>
<dbReference type="PANTHER" id="PTHR46309:SF1">
    <property type="entry name" value="PHD FINGER PROTEIN 12"/>
    <property type="match status" value="1"/>
</dbReference>
<keyword evidence="3" id="KW-0862">Zinc</keyword>
<keyword evidence="2 4" id="KW-0863">Zinc-finger</keyword>
<dbReference type="Pfam" id="PF16737">
    <property type="entry name" value="PHF12_MRG_bd"/>
    <property type="match status" value="1"/>
</dbReference>
<dbReference type="InterPro" id="IPR001965">
    <property type="entry name" value="Znf_PHD"/>
</dbReference>